<comment type="caution">
    <text evidence="9">The sequence shown here is derived from an EMBL/GenBank/DDBJ whole genome shotgun (WGS) entry which is preliminary data.</text>
</comment>
<evidence type="ECO:0000313" key="10">
    <source>
        <dbReference type="Proteomes" id="UP000599437"/>
    </source>
</evidence>
<dbReference type="InterPro" id="IPR036938">
    <property type="entry name" value="PAP2/HPO_sf"/>
</dbReference>
<name>A0ABQ3DI03_9ACTN</name>
<feature type="region of interest" description="Disordered" evidence="7">
    <location>
        <begin position="111"/>
        <end position="130"/>
    </location>
</feature>
<evidence type="ECO:0000256" key="2">
    <source>
        <dbReference type="ARBA" id="ARBA00022475"/>
    </source>
</evidence>
<dbReference type="SUPFAM" id="SSF48317">
    <property type="entry name" value="Acid phosphatase/Vanadium-dependent haloperoxidase"/>
    <property type="match status" value="1"/>
</dbReference>
<gene>
    <name evidence="9" type="ORF">GCM10010346_20250</name>
</gene>
<dbReference type="CDD" id="cd01610">
    <property type="entry name" value="PAP2_like"/>
    <property type="match status" value="1"/>
</dbReference>
<evidence type="ECO:0000256" key="1">
    <source>
        <dbReference type="ARBA" id="ARBA00004651"/>
    </source>
</evidence>
<dbReference type="RefSeq" id="WP_229843430.1">
    <property type="nucleotide sequence ID" value="NZ_BMVO01000004.1"/>
</dbReference>
<evidence type="ECO:0000313" key="9">
    <source>
        <dbReference type="EMBL" id="GHA97412.1"/>
    </source>
</evidence>
<dbReference type="InterPro" id="IPR000326">
    <property type="entry name" value="PAP2/HPO"/>
</dbReference>
<evidence type="ECO:0000256" key="7">
    <source>
        <dbReference type="SAM" id="MobiDB-lite"/>
    </source>
</evidence>
<keyword evidence="6" id="KW-0472">Membrane</keyword>
<proteinExistence type="predicted"/>
<evidence type="ECO:0000256" key="6">
    <source>
        <dbReference type="ARBA" id="ARBA00023136"/>
    </source>
</evidence>
<evidence type="ECO:0000256" key="5">
    <source>
        <dbReference type="ARBA" id="ARBA00022989"/>
    </source>
</evidence>
<dbReference type="Pfam" id="PF01569">
    <property type="entry name" value="PAP2"/>
    <property type="match status" value="1"/>
</dbReference>
<evidence type="ECO:0000256" key="3">
    <source>
        <dbReference type="ARBA" id="ARBA00022692"/>
    </source>
</evidence>
<dbReference type="EMBL" id="BMVO01000004">
    <property type="protein sequence ID" value="GHA97412.1"/>
    <property type="molecule type" value="Genomic_DNA"/>
</dbReference>
<keyword evidence="4" id="KW-0378">Hydrolase</keyword>
<keyword evidence="5" id="KW-1133">Transmembrane helix</keyword>
<dbReference type="SMART" id="SM00014">
    <property type="entry name" value="acidPPc"/>
    <property type="match status" value="1"/>
</dbReference>
<dbReference type="Gene3D" id="1.20.144.10">
    <property type="entry name" value="Phosphatidic acid phosphatase type 2/haloperoxidase"/>
    <property type="match status" value="1"/>
</dbReference>
<keyword evidence="10" id="KW-1185">Reference proteome</keyword>
<dbReference type="PANTHER" id="PTHR14969:SF62">
    <property type="entry name" value="DECAPRENYLPHOSPHORYL-5-PHOSPHORIBOSE PHOSPHATASE RV3807C-RELATED"/>
    <property type="match status" value="1"/>
</dbReference>
<sequence>MPEHQGRGVDGVGVARSKEAVTRFLHDLHRFERRLTHRAASWESPWALQVLPAVESAAERTKLWWGAALALAALGGASQRRAAVEGVASMLAAQLIANGVCKPLYERRRPPADMLPHNGAEERPDSSSFPSGHTAAAVGFTVSVAFTSPWVGAAAAVPAGMVAVQRVQAGAHYPSDVAAGAAIGVGSALLVRHAPRLLLRLLL</sequence>
<organism evidence="9 10">
    <name type="scientific">Streptomyces chryseus</name>
    <dbReference type="NCBI Taxonomy" id="68186"/>
    <lineage>
        <taxon>Bacteria</taxon>
        <taxon>Bacillati</taxon>
        <taxon>Actinomycetota</taxon>
        <taxon>Actinomycetes</taxon>
        <taxon>Kitasatosporales</taxon>
        <taxon>Streptomycetaceae</taxon>
        <taxon>Streptomyces</taxon>
    </lineage>
</organism>
<dbReference type="Proteomes" id="UP000599437">
    <property type="component" value="Unassembled WGS sequence"/>
</dbReference>
<evidence type="ECO:0000259" key="8">
    <source>
        <dbReference type="SMART" id="SM00014"/>
    </source>
</evidence>
<comment type="subcellular location">
    <subcellularLocation>
        <location evidence="1">Cell membrane</location>
        <topology evidence="1">Multi-pass membrane protein</topology>
    </subcellularLocation>
</comment>
<protein>
    <recommendedName>
        <fullName evidence="8">Phosphatidic acid phosphatase type 2/haloperoxidase domain-containing protein</fullName>
    </recommendedName>
</protein>
<keyword evidence="2" id="KW-1003">Cell membrane</keyword>
<feature type="domain" description="Phosphatidic acid phosphatase type 2/haloperoxidase" evidence="8">
    <location>
        <begin position="84"/>
        <end position="192"/>
    </location>
</feature>
<reference evidence="10" key="1">
    <citation type="journal article" date="2019" name="Int. J. Syst. Evol. Microbiol.">
        <title>The Global Catalogue of Microorganisms (GCM) 10K type strain sequencing project: providing services to taxonomists for standard genome sequencing and annotation.</title>
        <authorList>
            <consortium name="The Broad Institute Genomics Platform"/>
            <consortium name="The Broad Institute Genome Sequencing Center for Infectious Disease"/>
            <person name="Wu L."/>
            <person name="Ma J."/>
        </authorList>
    </citation>
    <scope>NUCLEOTIDE SEQUENCE [LARGE SCALE GENOMIC DNA]</scope>
    <source>
        <strain evidence="10">JCM 4737</strain>
    </source>
</reference>
<keyword evidence="3" id="KW-0812">Transmembrane</keyword>
<dbReference type="PANTHER" id="PTHR14969">
    <property type="entry name" value="SPHINGOSINE-1-PHOSPHATE PHOSPHOHYDROLASE"/>
    <property type="match status" value="1"/>
</dbReference>
<accession>A0ABQ3DI03</accession>
<evidence type="ECO:0000256" key="4">
    <source>
        <dbReference type="ARBA" id="ARBA00022801"/>
    </source>
</evidence>